<comment type="function">
    <text evidence="10">Odorant receptor which mediates acceptance or avoidance behavior, depending on its substrates. The odorant receptor repertoire encodes a large collection of odor stimuli that vary widely in identity, intensity, and duration. May form a complex with Orco to form odorant-sensing units, providing sensitive and prolonged odorant signaling and calcium permeability.</text>
</comment>
<evidence type="ECO:0000313" key="15">
    <source>
        <dbReference type="Proteomes" id="UP000095300"/>
    </source>
</evidence>
<keyword evidence="9 13" id="KW-0807">Transducer</keyword>
<sequence length="383" mass="45203">MKSDYQELVKLFYIGQYNLLKCFALWDLGEEISPFMRRLYRFYFWTILTSWTLPFSCGMLIQLILNIGDVFEVIKVSIFFATSTAALIKYISIKMGTRDYENIFQMLHQQEFLPQNLREWKEYRKAIDLSRQVWKVYATLSISSISSFFNTEREFNVSLYNPLNMESDVQYFMMGVYQLLSLTAVCFVNLCFDSLAASFFINIKGQLDVLGCRLENIGQGVRCSQEEVLRQLKDCIIYYQRLLDLTHTMEELLRVPMSTQIACSVMVLIANFYSMSLVSFEDLVVFIKLILYQMCMLTQIFILCYFANEISMKSSDISFNLYKSNWYDWNKENRKLVLLMMTRFEQPIRIKSINRCYSFNLPAFTSIVNSSYSYFALLKRINS</sequence>
<dbReference type="KEGG" id="scac:106091251"/>
<dbReference type="GO" id="GO:0007165">
    <property type="term" value="P:signal transduction"/>
    <property type="evidence" value="ECO:0007669"/>
    <property type="project" value="UniProtKB-KW"/>
</dbReference>
<feature type="transmembrane region" description="Helical" evidence="13">
    <location>
        <begin position="285"/>
        <end position="307"/>
    </location>
</feature>
<dbReference type="VEuPathDB" id="VectorBase:SCAU006055"/>
<feature type="transmembrane region" description="Helical" evidence="13">
    <location>
        <begin position="73"/>
        <end position="91"/>
    </location>
</feature>
<comment type="caution">
    <text evidence="13">Lacks conserved residue(s) required for the propagation of feature annotation.</text>
</comment>
<dbReference type="InterPro" id="IPR004117">
    <property type="entry name" value="7tm6_olfct_rcpt"/>
</dbReference>
<dbReference type="EnsemblMetazoa" id="SCAU006055-RA">
    <property type="protein sequence ID" value="SCAU006055-PA"/>
    <property type="gene ID" value="SCAU006055"/>
</dbReference>
<evidence type="ECO:0000256" key="2">
    <source>
        <dbReference type="ARBA" id="ARBA00022475"/>
    </source>
</evidence>
<evidence type="ECO:0000256" key="11">
    <source>
        <dbReference type="ARBA" id="ARBA00037946"/>
    </source>
</evidence>
<evidence type="ECO:0000256" key="5">
    <source>
        <dbReference type="ARBA" id="ARBA00022725"/>
    </source>
</evidence>
<proteinExistence type="inferred from homology"/>
<dbReference type="OrthoDB" id="5846619at2759"/>
<dbReference type="Proteomes" id="UP000095300">
    <property type="component" value="Unassembled WGS sequence"/>
</dbReference>
<evidence type="ECO:0000256" key="4">
    <source>
        <dbReference type="ARBA" id="ARBA00022692"/>
    </source>
</evidence>
<evidence type="ECO:0000256" key="9">
    <source>
        <dbReference type="ARBA" id="ARBA00023224"/>
    </source>
</evidence>
<evidence type="ECO:0000256" key="1">
    <source>
        <dbReference type="ARBA" id="ARBA00004651"/>
    </source>
</evidence>
<feature type="transmembrane region" description="Helical" evidence="13">
    <location>
        <begin position="171"/>
        <end position="192"/>
    </location>
</feature>
<dbReference type="PANTHER" id="PTHR21137">
    <property type="entry name" value="ODORANT RECEPTOR"/>
    <property type="match status" value="1"/>
</dbReference>
<evidence type="ECO:0000256" key="13">
    <source>
        <dbReference type="RuleBase" id="RU351113"/>
    </source>
</evidence>
<protein>
    <recommendedName>
        <fullName evidence="13">Odorant receptor</fullName>
    </recommendedName>
</protein>
<dbReference type="GO" id="GO:0005886">
    <property type="term" value="C:plasma membrane"/>
    <property type="evidence" value="ECO:0007669"/>
    <property type="project" value="UniProtKB-SubCell"/>
</dbReference>
<evidence type="ECO:0000313" key="14">
    <source>
        <dbReference type="EnsemblMetazoa" id="SCAU006055-PA"/>
    </source>
</evidence>
<dbReference type="PANTHER" id="PTHR21137:SF37">
    <property type="entry name" value="ODORANT RECEPTOR 46A, ISOFORM B-RELATED"/>
    <property type="match status" value="1"/>
</dbReference>
<comment type="similarity">
    <text evidence="11">Belongs to the insect chemoreceptor superfamily. Heteromeric odorant receptor channel (TC 1.A.69) family. Or2a subfamily.</text>
</comment>
<comment type="subcellular location">
    <subcellularLocation>
        <location evidence="1 13">Cell membrane</location>
        <topology evidence="1 13">Multi-pass membrane protein</topology>
    </subcellularLocation>
</comment>
<evidence type="ECO:0000256" key="3">
    <source>
        <dbReference type="ARBA" id="ARBA00022606"/>
    </source>
</evidence>
<dbReference type="GO" id="GO:0005549">
    <property type="term" value="F:odorant binding"/>
    <property type="evidence" value="ECO:0007669"/>
    <property type="project" value="InterPro"/>
</dbReference>
<organism evidence="14 15">
    <name type="scientific">Stomoxys calcitrans</name>
    <name type="common">Stable fly</name>
    <name type="synonym">Conops calcitrans</name>
    <dbReference type="NCBI Taxonomy" id="35570"/>
    <lineage>
        <taxon>Eukaryota</taxon>
        <taxon>Metazoa</taxon>
        <taxon>Ecdysozoa</taxon>
        <taxon>Arthropoda</taxon>
        <taxon>Hexapoda</taxon>
        <taxon>Insecta</taxon>
        <taxon>Pterygota</taxon>
        <taxon>Neoptera</taxon>
        <taxon>Endopterygota</taxon>
        <taxon>Diptera</taxon>
        <taxon>Brachycera</taxon>
        <taxon>Muscomorpha</taxon>
        <taxon>Muscoidea</taxon>
        <taxon>Muscidae</taxon>
        <taxon>Stomoxys</taxon>
    </lineage>
</organism>
<keyword evidence="4 13" id="KW-0812">Transmembrane</keyword>
<keyword evidence="6 13" id="KW-1133">Transmembrane helix</keyword>
<dbReference type="GO" id="GO:0004984">
    <property type="term" value="F:olfactory receptor activity"/>
    <property type="evidence" value="ECO:0007669"/>
    <property type="project" value="InterPro"/>
</dbReference>
<name>A0A1I8P9I0_STOCA</name>
<dbReference type="AlphaFoldDB" id="A0A1I8P9I0"/>
<keyword evidence="2" id="KW-1003">Cell membrane</keyword>
<evidence type="ECO:0000256" key="6">
    <source>
        <dbReference type="ARBA" id="ARBA00022989"/>
    </source>
</evidence>
<evidence type="ECO:0000256" key="10">
    <source>
        <dbReference type="ARBA" id="ARBA00037764"/>
    </source>
</evidence>
<keyword evidence="7 13" id="KW-0472">Membrane</keyword>
<reference evidence="14" key="1">
    <citation type="submission" date="2020-05" db="UniProtKB">
        <authorList>
            <consortium name="EnsemblMetazoa"/>
        </authorList>
    </citation>
    <scope>IDENTIFICATION</scope>
    <source>
        <strain evidence="14">USDA</strain>
    </source>
</reference>
<comment type="subunit">
    <text evidence="12">Interacts with Orco. Complexes exist early in the endomembrane system in olfactory sensory neurons (OSNs), coupling these complexes to the conserved ciliary trafficking pathway.</text>
</comment>
<evidence type="ECO:0000256" key="8">
    <source>
        <dbReference type="ARBA" id="ARBA00023170"/>
    </source>
</evidence>
<evidence type="ECO:0000256" key="7">
    <source>
        <dbReference type="ARBA" id="ARBA00023136"/>
    </source>
</evidence>
<gene>
    <name evidence="14" type="primary">106091251</name>
</gene>
<keyword evidence="5 13" id="KW-0552">Olfaction</keyword>
<feature type="transmembrane region" description="Helical" evidence="13">
    <location>
        <begin position="42"/>
        <end position="67"/>
    </location>
</feature>
<keyword evidence="8 13" id="KW-0675">Receptor</keyword>
<keyword evidence="3 13" id="KW-0716">Sensory transduction</keyword>
<dbReference type="STRING" id="35570.A0A1I8P9I0"/>
<accession>A0A1I8P9I0</accession>
<keyword evidence="15" id="KW-1185">Reference proteome</keyword>
<dbReference type="Pfam" id="PF02949">
    <property type="entry name" value="7tm_6"/>
    <property type="match status" value="1"/>
</dbReference>
<evidence type="ECO:0000256" key="12">
    <source>
        <dbReference type="ARBA" id="ARBA00038679"/>
    </source>
</evidence>